<organism evidence="10 11">
    <name type="scientific">Enteractinococcus coprophilus</name>
    <dbReference type="NCBI Taxonomy" id="1027633"/>
    <lineage>
        <taxon>Bacteria</taxon>
        <taxon>Bacillati</taxon>
        <taxon>Actinomycetota</taxon>
        <taxon>Actinomycetes</taxon>
        <taxon>Micrococcales</taxon>
        <taxon>Micrococcaceae</taxon>
    </lineage>
</organism>
<keyword evidence="11" id="KW-1185">Reference proteome</keyword>
<dbReference type="GO" id="GO:0002100">
    <property type="term" value="P:tRNA wobble adenosine to inosine editing"/>
    <property type="evidence" value="ECO:0007669"/>
    <property type="project" value="UniProtKB-UniRule"/>
</dbReference>
<comment type="subunit">
    <text evidence="2 8">Homodimer.</text>
</comment>
<evidence type="ECO:0000256" key="6">
    <source>
        <dbReference type="ARBA" id="ARBA00022833"/>
    </source>
</evidence>
<dbReference type="AlphaFoldDB" id="A0A543AFV7"/>
<dbReference type="EC" id="3.5.4.33" evidence="8"/>
<proteinExistence type="inferred from homology"/>
<sequence>MTTSSATLLPDDAILISWMRQALRTAQTAAATDDVPIGAAIFSPDGQLISTGVNATRQSEDPTRHAEMIAISNAVIALADSEWELTDCTLAVTIEPCSMCAGAIVLSRLPRVVFGAWEPKTGAAGSVLDVLREPRLNHQVEVIAGVLADECGELLRRFFANKR</sequence>
<dbReference type="InterPro" id="IPR028883">
    <property type="entry name" value="tRNA_aden_deaminase"/>
</dbReference>
<dbReference type="PROSITE" id="PS51747">
    <property type="entry name" value="CYT_DCMP_DEAMINASES_2"/>
    <property type="match status" value="1"/>
</dbReference>
<evidence type="ECO:0000259" key="9">
    <source>
        <dbReference type="PROSITE" id="PS51747"/>
    </source>
</evidence>
<dbReference type="InterPro" id="IPR016193">
    <property type="entry name" value="Cytidine_deaminase-like"/>
</dbReference>
<evidence type="ECO:0000256" key="5">
    <source>
        <dbReference type="ARBA" id="ARBA00022801"/>
    </source>
</evidence>
<evidence type="ECO:0000256" key="1">
    <source>
        <dbReference type="ARBA" id="ARBA00010669"/>
    </source>
</evidence>
<name>A0A543AFV7_9MICC</name>
<keyword evidence="6 8" id="KW-0862">Zinc</keyword>
<protein>
    <recommendedName>
        <fullName evidence="8">tRNA-specific adenosine deaminase</fullName>
        <ecNumber evidence="8">3.5.4.33</ecNumber>
    </recommendedName>
</protein>
<reference evidence="10 11" key="1">
    <citation type="submission" date="2019-06" db="EMBL/GenBank/DDBJ databases">
        <title>Sequencing the genomes of 1000 actinobacteria strains.</title>
        <authorList>
            <person name="Klenk H.-P."/>
        </authorList>
    </citation>
    <scope>NUCLEOTIDE SEQUENCE [LARGE SCALE GENOMIC DNA]</scope>
    <source>
        <strain evidence="10 11">DSM 24083</strain>
    </source>
</reference>
<gene>
    <name evidence="8" type="primary">tadA</name>
    <name evidence="10" type="ORF">FB556_1949</name>
</gene>
<keyword evidence="3 8" id="KW-0819">tRNA processing</keyword>
<dbReference type="InterPro" id="IPR002125">
    <property type="entry name" value="CMP_dCMP_dom"/>
</dbReference>
<comment type="function">
    <text evidence="8">Catalyzes the deamination of adenosine to inosine at the wobble position 34 of tRNA(Arg2).</text>
</comment>
<dbReference type="Proteomes" id="UP000319746">
    <property type="component" value="Unassembled WGS sequence"/>
</dbReference>
<comment type="caution">
    <text evidence="10">The sequence shown here is derived from an EMBL/GenBank/DDBJ whole genome shotgun (WGS) entry which is preliminary data.</text>
</comment>
<dbReference type="PANTHER" id="PTHR11079">
    <property type="entry name" value="CYTOSINE DEAMINASE FAMILY MEMBER"/>
    <property type="match status" value="1"/>
</dbReference>
<dbReference type="SUPFAM" id="SSF53927">
    <property type="entry name" value="Cytidine deaminase-like"/>
    <property type="match status" value="1"/>
</dbReference>
<evidence type="ECO:0000256" key="2">
    <source>
        <dbReference type="ARBA" id="ARBA00011738"/>
    </source>
</evidence>
<comment type="catalytic activity">
    <reaction evidence="7 8">
        <text>adenosine(34) in tRNA + H2O + H(+) = inosine(34) in tRNA + NH4(+)</text>
        <dbReference type="Rhea" id="RHEA:43168"/>
        <dbReference type="Rhea" id="RHEA-COMP:10373"/>
        <dbReference type="Rhea" id="RHEA-COMP:10374"/>
        <dbReference type="ChEBI" id="CHEBI:15377"/>
        <dbReference type="ChEBI" id="CHEBI:15378"/>
        <dbReference type="ChEBI" id="CHEBI:28938"/>
        <dbReference type="ChEBI" id="CHEBI:74411"/>
        <dbReference type="ChEBI" id="CHEBI:82852"/>
        <dbReference type="EC" id="3.5.4.33"/>
    </reaction>
</comment>
<dbReference type="EMBL" id="VFOU01000003">
    <property type="protein sequence ID" value="TQL71465.1"/>
    <property type="molecule type" value="Genomic_DNA"/>
</dbReference>
<evidence type="ECO:0000256" key="4">
    <source>
        <dbReference type="ARBA" id="ARBA00022723"/>
    </source>
</evidence>
<keyword evidence="4 8" id="KW-0479">Metal-binding</keyword>
<dbReference type="PROSITE" id="PS00903">
    <property type="entry name" value="CYT_DCMP_DEAMINASES_1"/>
    <property type="match status" value="1"/>
</dbReference>
<evidence type="ECO:0000313" key="10">
    <source>
        <dbReference type="EMBL" id="TQL71465.1"/>
    </source>
</evidence>
<dbReference type="GO" id="GO:0052717">
    <property type="term" value="F:tRNA-specific adenosine-34 deaminase activity"/>
    <property type="evidence" value="ECO:0007669"/>
    <property type="project" value="UniProtKB-UniRule"/>
</dbReference>
<accession>A0A543AFV7</accession>
<feature type="binding site" evidence="8">
    <location>
        <position position="100"/>
    </location>
    <ligand>
        <name>Zn(2+)</name>
        <dbReference type="ChEBI" id="CHEBI:29105"/>
        <note>catalytic</note>
    </ligand>
</feature>
<keyword evidence="5 8" id="KW-0378">Hydrolase</keyword>
<dbReference type="HAMAP" id="MF_00972">
    <property type="entry name" value="tRNA_aden_deaminase"/>
    <property type="match status" value="1"/>
</dbReference>
<feature type="active site" description="Proton donor" evidence="8">
    <location>
        <position position="67"/>
    </location>
</feature>
<feature type="binding site" evidence="8">
    <location>
        <position position="97"/>
    </location>
    <ligand>
        <name>Zn(2+)</name>
        <dbReference type="ChEBI" id="CHEBI:29105"/>
        <note>catalytic</note>
    </ligand>
</feature>
<dbReference type="Gene3D" id="3.40.140.10">
    <property type="entry name" value="Cytidine Deaminase, domain 2"/>
    <property type="match status" value="1"/>
</dbReference>
<evidence type="ECO:0000313" key="11">
    <source>
        <dbReference type="Proteomes" id="UP000319746"/>
    </source>
</evidence>
<dbReference type="InterPro" id="IPR016192">
    <property type="entry name" value="APOBEC/CMP_deaminase_Zn-bd"/>
</dbReference>
<feature type="binding site" evidence="8">
    <location>
        <position position="65"/>
    </location>
    <ligand>
        <name>Zn(2+)</name>
        <dbReference type="ChEBI" id="CHEBI:29105"/>
        <note>catalytic</note>
    </ligand>
</feature>
<comment type="cofactor">
    <cofactor evidence="8">
        <name>Zn(2+)</name>
        <dbReference type="ChEBI" id="CHEBI:29105"/>
    </cofactor>
    <text evidence="8">Binds 1 zinc ion per subunit.</text>
</comment>
<dbReference type="NCBIfam" id="NF008113">
    <property type="entry name" value="PRK10860.1"/>
    <property type="match status" value="1"/>
</dbReference>
<evidence type="ECO:0000256" key="3">
    <source>
        <dbReference type="ARBA" id="ARBA00022694"/>
    </source>
</evidence>
<dbReference type="GO" id="GO:0008270">
    <property type="term" value="F:zinc ion binding"/>
    <property type="evidence" value="ECO:0007669"/>
    <property type="project" value="UniProtKB-UniRule"/>
</dbReference>
<comment type="similarity">
    <text evidence="1">Belongs to the cytidine and deoxycytidylate deaminase family. ADAT2 subfamily.</text>
</comment>
<dbReference type="Pfam" id="PF00383">
    <property type="entry name" value="dCMP_cyt_deam_1"/>
    <property type="match status" value="1"/>
</dbReference>
<feature type="domain" description="CMP/dCMP-type deaminase" evidence="9">
    <location>
        <begin position="13"/>
        <end position="128"/>
    </location>
</feature>
<dbReference type="PANTHER" id="PTHR11079:SF202">
    <property type="entry name" value="TRNA-SPECIFIC ADENOSINE DEAMINASE"/>
    <property type="match status" value="1"/>
</dbReference>
<evidence type="ECO:0000256" key="7">
    <source>
        <dbReference type="ARBA" id="ARBA00048045"/>
    </source>
</evidence>
<evidence type="ECO:0000256" key="8">
    <source>
        <dbReference type="HAMAP-Rule" id="MF_00972"/>
    </source>
</evidence>
<dbReference type="CDD" id="cd01285">
    <property type="entry name" value="nucleoside_deaminase"/>
    <property type="match status" value="1"/>
</dbReference>